<feature type="transmembrane region" description="Helical" evidence="1">
    <location>
        <begin position="483"/>
        <end position="510"/>
    </location>
</feature>
<feature type="transmembrane region" description="Helical" evidence="1">
    <location>
        <begin position="401"/>
        <end position="421"/>
    </location>
</feature>
<dbReference type="EMBL" id="CP062230">
    <property type="protein sequence ID" value="UVC19302.1"/>
    <property type="molecule type" value="Genomic_DNA"/>
</dbReference>
<proteinExistence type="predicted"/>
<feature type="transmembrane region" description="Helical" evidence="1">
    <location>
        <begin position="6"/>
        <end position="22"/>
    </location>
</feature>
<feature type="transmembrane region" description="Helical" evidence="1">
    <location>
        <begin position="441"/>
        <end position="462"/>
    </location>
</feature>
<keyword evidence="3" id="KW-1185">Reference proteome</keyword>
<feature type="transmembrane region" description="Helical" evidence="1">
    <location>
        <begin position="564"/>
        <end position="588"/>
    </location>
</feature>
<feature type="transmembrane region" description="Helical" evidence="1">
    <location>
        <begin position="530"/>
        <end position="552"/>
    </location>
</feature>
<gene>
    <name evidence="2" type="ORF">IHQ72_35950</name>
</gene>
<protein>
    <submittedName>
        <fullName evidence="2">Uncharacterized protein</fullName>
    </submittedName>
</protein>
<name>A0ABY5RAK7_9HYPH</name>
<dbReference type="Proteomes" id="UP001058098">
    <property type="component" value="Plasmid pOM4"/>
</dbReference>
<evidence type="ECO:0000256" key="1">
    <source>
        <dbReference type="SAM" id="Phobius"/>
    </source>
</evidence>
<geneLocation type="plasmid" evidence="2 3">
    <name>pOM4</name>
</geneLocation>
<keyword evidence="1" id="KW-0472">Membrane</keyword>
<evidence type="ECO:0000313" key="3">
    <source>
        <dbReference type="Proteomes" id="UP001058098"/>
    </source>
</evidence>
<evidence type="ECO:0000313" key="2">
    <source>
        <dbReference type="EMBL" id="UVC19302.1"/>
    </source>
</evidence>
<feature type="transmembrane region" description="Helical" evidence="1">
    <location>
        <begin position="608"/>
        <end position="631"/>
    </location>
</feature>
<feature type="transmembrane region" description="Helical" evidence="1">
    <location>
        <begin position="56"/>
        <end position="80"/>
    </location>
</feature>
<keyword evidence="1" id="KW-0812">Transmembrane</keyword>
<sequence length="649" mass="71918">MDDVIALLFGAIVIVFFSYERFNKATYQGGGRHLQRLIDVLSPDKLRARRVVLNAYALYASTLLLIYAFLCAYAEILPLIGGPDLTSKALGASKLPESAADAARIFTGFTPANTGTLPSWTQTPPNPVVNQVEGGIGIDARVSLTVALILVGLAPTFPILQRFEEWMRSAAHRLAGIPTRVLAASEDLRRRSLELDPGTDEKKLGDTLLIPWGYWERLRFYKKHAGNALTAPEDFRNDLELIFGTLVWILDRKLKLSNSRGREQFAQLEDELRLRIEKLISALDEKTGFSPGEAAPVEIPTVKAESNPPANGEAATPAKANLVTWDRIAGEAEELADDLCLLLALYVEHEIIVEKNIASSRDLNKETSNRQQSLARAKLHGFLGDLIGTQLSPAPIRSHSIIVWLWSSGTIVLLSLVWSYYPGSLEWQLQREEPGNIYLRALNHVSTAFTCYCIPMVVVLAIRDAGIQANRWRNIWRVHWTVSLPQLLLVFVLSWAVSTLFVVGVAFWQAEFVRAWTTMRLTFEYNAPTPLRGSVLAIMVMLLLDAQAVHVTDPTKFRFRPFSSFLWGISAALVVGIAGGLGRTLTSWASAQNAFAPRSSLDAVDRGLIVYAMLNSAIIGFVVVFCVSELLSNHRSFALRRAALKRDEA</sequence>
<keyword evidence="2" id="KW-0614">Plasmid</keyword>
<dbReference type="RefSeq" id="WP_258124150.1">
    <property type="nucleotide sequence ID" value="NZ_CP062230.1"/>
</dbReference>
<organism evidence="2 3">
    <name type="scientific">Mesorhizobium onobrychidis</name>
    <dbReference type="NCBI Taxonomy" id="2775404"/>
    <lineage>
        <taxon>Bacteria</taxon>
        <taxon>Pseudomonadati</taxon>
        <taxon>Pseudomonadota</taxon>
        <taxon>Alphaproteobacteria</taxon>
        <taxon>Hyphomicrobiales</taxon>
        <taxon>Phyllobacteriaceae</taxon>
        <taxon>Mesorhizobium</taxon>
    </lineage>
</organism>
<accession>A0ABY5RAK7</accession>
<reference evidence="2" key="1">
    <citation type="submission" date="2020-09" db="EMBL/GenBank/DDBJ databases">
        <title>Rhizobia associated with sainfoin plants.</title>
        <authorList>
            <person name="Asharfi S."/>
            <person name="Kuzmanovic N."/>
            <person name="Bunk B."/>
            <person name="Sproeer C."/>
            <person name="Becker M."/>
            <person name="Thuenen T."/>
        </authorList>
    </citation>
    <scope>NUCLEOTIDE SEQUENCE</scope>
    <source>
        <strain evidence="2">OM4</strain>
        <plasmid evidence="2">pOM4</plasmid>
    </source>
</reference>
<feature type="transmembrane region" description="Helical" evidence="1">
    <location>
        <begin position="142"/>
        <end position="160"/>
    </location>
</feature>
<keyword evidence="1" id="KW-1133">Transmembrane helix</keyword>